<feature type="region of interest" description="Disordered" evidence="1">
    <location>
        <begin position="1"/>
        <end position="41"/>
    </location>
</feature>
<proteinExistence type="predicted"/>
<dbReference type="PROSITE" id="PS51782">
    <property type="entry name" value="LYSM"/>
    <property type="match status" value="1"/>
</dbReference>
<gene>
    <name evidence="4" type="ORF">CBM15_15590</name>
</gene>
<evidence type="ECO:0000313" key="5">
    <source>
        <dbReference type="Proteomes" id="UP000196594"/>
    </source>
</evidence>
<evidence type="ECO:0000313" key="4">
    <source>
        <dbReference type="EMBL" id="OUZ37898.1"/>
    </source>
</evidence>
<evidence type="ECO:0000256" key="1">
    <source>
        <dbReference type="SAM" id="MobiDB-lite"/>
    </source>
</evidence>
<organism evidence="4 5">
    <name type="scientific">Solibacillus kalamii</name>
    <dbReference type="NCBI Taxonomy" id="1748298"/>
    <lineage>
        <taxon>Bacteria</taxon>
        <taxon>Bacillati</taxon>
        <taxon>Bacillota</taxon>
        <taxon>Bacilli</taxon>
        <taxon>Bacillales</taxon>
        <taxon>Caryophanaceae</taxon>
        <taxon>Solibacillus</taxon>
    </lineage>
</organism>
<dbReference type="Pfam" id="PF01476">
    <property type="entry name" value="LysM"/>
    <property type="match status" value="1"/>
</dbReference>
<dbReference type="SMART" id="SM00257">
    <property type="entry name" value="LysM"/>
    <property type="match status" value="1"/>
</dbReference>
<feature type="region of interest" description="Disordered" evidence="1">
    <location>
        <begin position="90"/>
        <end position="128"/>
    </location>
</feature>
<dbReference type="Proteomes" id="UP000196594">
    <property type="component" value="Unassembled WGS sequence"/>
</dbReference>
<dbReference type="InterPro" id="IPR018392">
    <property type="entry name" value="LysM"/>
</dbReference>
<keyword evidence="2" id="KW-1133">Transmembrane helix</keyword>
<dbReference type="CDD" id="cd00118">
    <property type="entry name" value="LysM"/>
    <property type="match status" value="1"/>
</dbReference>
<sequence>MTKEDYREKVEEHRQEIDLHNESGTKMSRVSRHRKKSGKKQTNPMMTVLTVVLIFIPLVILAYVWLIYEPNTSASENVNADKKDDLVVEIQKQDPKTQPSAANDDEEKEEKKDDNTAEVDEAKAKAEKEKLAAEEAKKAEARIAKEKAAKEAEEVKKAEEAQKVAAAKAKEQEAKKKAAQEAAKAQQKTHTVQSTDNLYRIALKYYGNGSPENVNKIKAANNLSSDSIATGQVLVIVP</sequence>
<feature type="domain" description="LysM" evidence="3">
    <location>
        <begin position="188"/>
        <end position="236"/>
    </location>
</feature>
<dbReference type="SUPFAM" id="SSF54106">
    <property type="entry name" value="LysM domain"/>
    <property type="match status" value="1"/>
</dbReference>
<feature type="compositionally biased region" description="Basic and acidic residues" evidence="1">
    <location>
        <begin position="109"/>
        <end position="128"/>
    </location>
</feature>
<protein>
    <submittedName>
        <fullName evidence="4">Elastin-binding protein ebpS</fullName>
    </submittedName>
</protein>
<evidence type="ECO:0000256" key="2">
    <source>
        <dbReference type="SAM" id="Phobius"/>
    </source>
</evidence>
<accession>A0ABX3ZDX8</accession>
<feature type="transmembrane region" description="Helical" evidence="2">
    <location>
        <begin position="45"/>
        <end position="68"/>
    </location>
</feature>
<keyword evidence="2" id="KW-0812">Transmembrane</keyword>
<reference evidence="4 5" key="1">
    <citation type="journal article" date="2017" name="Int. J. Syst. Evol. Microbiol.">
        <title>Solibacillus kalamii sp. nov., isolated from a high-efficiency particulate arrestance filter system used in the International Space Station.</title>
        <authorList>
            <person name="Checinska Sielaff A."/>
            <person name="Kumar R.M."/>
            <person name="Pal D."/>
            <person name="Mayilraj S."/>
            <person name="Venkateswaran K."/>
        </authorList>
    </citation>
    <scope>NUCLEOTIDE SEQUENCE [LARGE SCALE GENOMIC DNA]</scope>
    <source>
        <strain evidence="4 5">ISSFR-015</strain>
    </source>
</reference>
<name>A0ABX3ZDX8_9BACL</name>
<dbReference type="EMBL" id="NHNT01000012">
    <property type="protein sequence ID" value="OUZ37898.1"/>
    <property type="molecule type" value="Genomic_DNA"/>
</dbReference>
<evidence type="ECO:0000259" key="3">
    <source>
        <dbReference type="PROSITE" id="PS51782"/>
    </source>
</evidence>
<feature type="compositionally biased region" description="Basic residues" evidence="1">
    <location>
        <begin position="29"/>
        <end position="39"/>
    </location>
</feature>
<dbReference type="RefSeq" id="WP_087618216.1">
    <property type="nucleotide sequence ID" value="NZ_JAFBEY010000009.1"/>
</dbReference>
<comment type="caution">
    <text evidence="4">The sequence shown here is derived from an EMBL/GenBank/DDBJ whole genome shotgun (WGS) entry which is preliminary data.</text>
</comment>
<feature type="compositionally biased region" description="Basic and acidic residues" evidence="1">
    <location>
        <begin position="1"/>
        <end position="23"/>
    </location>
</feature>
<keyword evidence="2" id="KW-0472">Membrane</keyword>
<keyword evidence="5" id="KW-1185">Reference proteome</keyword>
<dbReference type="Gene3D" id="3.10.350.10">
    <property type="entry name" value="LysM domain"/>
    <property type="match status" value="1"/>
</dbReference>
<dbReference type="InterPro" id="IPR036779">
    <property type="entry name" value="LysM_dom_sf"/>
</dbReference>